<evidence type="ECO:0000313" key="6">
    <source>
        <dbReference type="EMBL" id="RKQ32730.1"/>
    </source>
</evidence>
<organism evidence="6 7">
    <name type="scientific">Oceanobacillus halophilus</name>
    <dbReference type="NCBI Taxonomy" id="930130"/>
    <lineage>
        <taxon>Bacteria</taxon>
        <taxon>Bacillati</taxon>
        <taxon>Bacillota</taxon>
        <taxon>Bacilli</taxon>
        <taxon>Bacillales</taxon>
        <taxon>Bacillaceae</taxon>
        <taxon>Oceanobacillus</taxon>
    </lineage>
</organism>
<keyword evidence="3" id="KW-1133">Transmembrane helix</keyword>
<evidence type="ECO:0000313" key="7">
    <source>
        <dbReference type="Proteomes" id="UP000269301"/>
    </source>
</evidence>
<dbReference type="GO" id="GO:0012505">
    <property type="term" value="C:endomembrane system"/>
    <property type="evidence" value="ECO:0007669"/>
    <property type="project" value="UniProtKB-SubCell"/>
</dbReference>
<keyword evidence="2" id="KW-0812">Transmembrane</keyword>
<accession>A0A495A0E5</accession>
<keyword evidence="4" id="KW-0472">Membrane</keyword>
<evidence type="ECO:0000256" key="2">
    <source>
        <dbReference type="ARBA" id="ARBA00022692"/>
    </source>
</evidence>
<comment type="caution">
    <text evidence="6">The sequence shown here is derived from an EMBL/GenBank/DDBJ whole genome shotgun (WGS) entry which is preliminary data.</text>
</comment>
<evidence type="ECO:0000256" key="3">
    <source>
        <dbReference type="ARBA" id="ARBA00022989"/>
    </source>
</evidence>
<feature type="domain" description="DUF1232" evidence="5">
    <location>
        <begin position="53"/>
        <end position="88"/>
    </location>
</feature>
<evidence type="ECO:0000259" key="5">
    <source>
        <dbReference type="Pfam" id="PF06803"/>
    </source>
</evidence>
<evidence type="ECO:0000256" key="1">
    <source>
        <dbReference type="ARBA" id="ARBA00004127"/>
    </source>
</evidence>
<dbReference type="InterPro" id="IPR016983">
    <property type="entry name" value="UCP031804"/>
</dbReference>
<dbReference type="Pfam" id="PF06803">
    <property type="entry name" value="DUF1232"/>
    <property type="match status" value="1"/>
</dbReference>
<sequence>MEEEEIQKHNQHFSEDRLWYKIQRFSKRAGSSVIYAVLLLYFTLQKPEVPFKAKATIAGALGYFILPLDLIPDVALGAGYADDLGALTAALFHVAMYIDEDIKLQAKDKLKIWFGDNLNIAEIDEKI</sequence>
<name>A0A495A0E5_9BACI</name>
<proteinExistence type="predicted"/>
<reference evidence="6 7" key="1">
    <citation type="journal article" date="2016" name="Int. J. Syst. Evol. Microbiol.">
        <title>Oceanobacillus halophilus sp. nov., a novel moderately halophilic bacterium from a hypersaline lake.</title>
        <authorList>
            <person name="Amoozegar M.A."/>
            <person name="Bagheri M."/>
            <person name="Makhdoumi A."/>
            <person name="Nikou M.M."/>
            <person name="Fazeli S.A.S."/>
            <person name="Schumann P."/>
            <person name="Sproer C."/>
            <person name="Sanchez-Porro C."/>
            <person name="Ventosa A."/>
        </authorList>
    </citation>
    <scope>NUCLEOTIDE SEQUENCE [LARGE SCALE GENOMIC DNA]</scope>
    <source>
        <strain evidence="6 7">DSM 23996</strain>
    </source>
</reference>
<dbReference type="PIRSF" id="PIRSF031804">
    <property type="entry name" value="UCP031804"/>
    <property type="match status" value="1"/>
</dbReference>
<gene>
    <name evidence="6" type="ORF">D8M06_12055</name>
</gene>
<protein>
    <submittedName>
        <fullName evidence="6">DUF1232 domain-containing protein</fullName>
    </submittedName>
</protein>
<keyword evidence="7" id="KW-1185">Reference proteome</keyword>
<evidence type="ECO:0000256" key="4">
    <source>
        <dbReference type="ARBA" id="ARBA00023136"/>
    </source>
</evidence>
<dbReference type="OrthoDB" id="9793277at2"/>
<dbReference type="InterPro" id="IPR010652">
    <property type="entry name" value="DUF1232"/>
</dbReference>
<dbReference type="Proteomes" id="UP000269301">
    <property type="component" value="Unassembled WGS sequence"/>
</dbReference>
<comment type="subcellular location">
    <subcellularLocation>
        <location evidence="1">Endomembrane system</location>
        <topology evidence="1">Multi-pass membrane protein</topology>
    </subcellularLocation>
</comment>
<dbReference type="AlphaFoldDB" id="A0A495A0E5"/>
<dbReference type="EMBL" id="RBZP01000009">
    <property type="protein sequence ID" value="RKQ32730.1"/>
    <property type="molecule type" value="Genomic_DNA"/>
</dbReference>